<feature type="region of interest" description="Disordered" evidence="1">
    <location>
        <begin position="124"/>
        <end position="152"/>
    </location>
</feature>
<evidence type="ECO:0000259" key="2">
    <source>
        <dbReference type="Pfam" id="PF01266"/>
    </source>
</evidence>
<evidence type="ECO:0000313" key="4">
    <source>
        <dbReference type="Proteomes" id="UP000294003"/>
    </source>
</evidence>
<feature type="region of interest" description="Disordered" evidence="1">
    <location>
        <begin position="283"/>
        <end position="309"/>
    </location>
</feature>
<proteinExistence type="predicted"/>
<comment type="caution">
    <text evidence="3">The sequence shown here is derived from an EMBL/GenBank/DDBJ whole genome shotgun (WGS) entry which is preliminary data.</text>
</comment>
<evidence type="ECO:0000256" key="1">
    <source>
        <dbReference type="SAM" id="MobiDB-lite"/>
    </source>
</evidence>
<dbReference type="InterPro" id="IPR006076">
    <property type="entry name" value="FAD-dep_OxRdtase"/>
</dbReference>
<dbReference type="SUPFAM" id="SSF51905">
    <property type="entry name" value="FAD/NAD(P)-binding domain"/>
    <property type="match status" value="1"/>
</dbReference>
<dbReference type="Proteomes" id="UP000294003">
    <property type="component" value="Unassembled WGS sequence"/>
</dbReference>
<dbReference type="EMBL" id="QJNS01000035">
    <property type="protein sequence ID" value="RYO91882.1"/>
    <property type="molecule type" value="Genomic_DNA"/>
</dbReference>
<protein>
    <recommendedName>
        <fullName evidence="2">FAD dependent oxidoreductase domain-containing protein</fullName>
    </recommendedName>
</protein>
<gene>
    <name evidence="3" type="ORF">DL762_001962</name>
</gene>
<keyword evidence="4" id="KW-1185">Reference proteome</keyword>
<dbReference type="Pfam" id="PF01266">
    <property type="entry name" value="DAO"/>
    <property type="match status" value="1"/>
</dbReference>
<reference evidence="3 4" key="1">
    <citation type="submission" date="2018-06" db="EMBL/GenBank/DDBJ databases">
        <title>Complete Genomes of Monosporascus.</title>
        <authorList>
            <person name="Robinson A.J."/>
            <person name="Natvig D.O."/>
        </authorList>
    </citation>
    <scope>NUCLEOTIDE SEQUENCE [LARGE SCALE GENOMIC DNA]</scope>
    <source>
        <strain evidence="3 4">CBS 609.92</strain>
    </source>
</reference>
<evidence type="ECO:0000313" key="3">
    <source>
        <dbReference type="EMBL" id="RYO91882.1"/>
    </source>
</evidence>
<feature type="domain" description="FAD dependent oxidoreductase" evidence="2">
    <location>
        <begin position="14"/>
        <end position="280"/>
    </location>
</feature>
<name>A0ABY0HEY6_9PEZI</name>
<sequence>MPNFCKSTDTILPSILLLEARPACSGATGRNDGHLRPDTYSRPLALAVSHGVEAAADVAKFETDHLPAVGKAIEDEGIDCDLAVTRGTEAILMPDVYARMKDGIQPLKTNNPSALEDVLYAEEHEVEQKPAREAGANPQTHTPVSEVSEEPDSKGYFTITTAARGKVRAKKVVYATNAYTAALLPEFEARIVPGALKYDYLIPRTDGSIVVGVARSKYLGDGENWYDSVEDDKLIESARTYFDGYMQRNFRGWEDGGAYTSSVWTGMLRPVMGYSADGLPPRHAAGLSGREGGRSYGVAGRELREHRDP</sequence>
<organism evidence="3 4">
    <name type="scientific">Monosporascus cannonballus</name>
    <dbReference type="NCBI Taxonomy" id="155416"/>
    <lineage>
        <taxon>Eukaryota</taxon>
        <taxon>Fungi</taxon>
        <taxon>Dikarya</taxon>
        <taxon>Ascomycota</taxon>
        <taxon>Pezizomycotina</taxon>
        <taxon>Sordariomycetes</taxon>
        <taxon>Xylariomycetidae</taxon>
        <taxon>Xylariales</taxon>
        <taxon>Xylariales incertae sedis</taxon>
        <taxon>Monosporascus</taxon>
    </lineage>
</organism>
<dbReference type="Gene3D" id="3.50.50.60">
    <property type="entry name" value="FAD/NAD(P)-binding domain"/>
    <property type="match status" value="1"/>
</dbReference>
<dbReference type="InterPro" id="IPR036188">
    <property type="entry name" value="FAD/NAD-bd_sf"/>
</dbReference>
<accession>A0ABY0HEY6</accession>